<dbReference type="GO" id="GO:0016491">
    <property type="term" value="F:oxidoreductase activity"/>
    <property type="evidence" value="ECO:0007669"/>
    <property type="project" value="UniProtKB-UniRule"/>
</dbReference>
<evidence type="ECO:0000256" key="6">
    <source>
        <dbReference type="ARBA" id="ARBA00023027"/>
    </source>
</evidence>
<keyword evidence="5 7" id="KW-0560">Oxidoreductase</keyword>
<keyword evidence="4 7" id="KW-0521">NADP</keyword>
<dbReference type="Gene3D" id="3.40.109.10">
    <property type="entry name" value="NADH Oxidase"/>
    <property type="match status" value="1"/>
</dbReference>
<evidence type="ECO:0000259" key="9">
    <source>
        <dbReference type="Pfam" id="PF00881"/>
    </source>
</evidence>
<dbReference type="PANTHER" id="PTHR43821">
    <property type="entry name" value="NAD(P)H NITROREDUCTASE YDJA-RELATED"/>
    <property type="match status" value="1"/>
</dbReference>
<dbReference type="InterPro" id="IPR026021">
    <property type="entry name" value="YdjA-like"/>
</dbReference>
<dbReference type="PANTHER" id="PTHR43821:SF1">
    <property type="entry name" value="NAD(P)H NITROREDUCTASE YDJA-RELATED"/>
    <property type="match status" value="1"/>
</dbReference>
<dbReference type="EMBL" id="BOSE01000011">
    <property type="protein sequence ID" value="GIP18967.1"/>
    <property type="molecule type" value="Genomic_DNA"/>
</dbReference>
<evidence type="ECO:0000256" key="8">
    <source>
        <dbReference type="PIRSR" id="PIRSR000232-1"/>
    </source>
</evidence>
<evidence type="ECO:0000313" key="10">
    <source>
        <dbReference type="EMBL" id="GIP18967.1"/>
    </source>
</evidence>
<feature type="binding site" description="in other chain" evidence="8">
    <location>
        <begin position="142"/>
        <end position="144"/>
    </location>
    <ligand>
        <name>FMN</name>
        <dbReference type="ChEBI" id="CHEBI:58210"/>
        <note>ligand shared between dimeric partners</note>
    </ligand>
</feature>
<evidence type="ECO:0000256" key="3">
    <source>
        <dbReference type="ARBA" id="ARBA00022643"/>
    </source>
</evidence>
<evidence type="ECO:0000256" key="1">
    <source>
        <dbReference type="ARBA" id="ARBA00007118"/>
    </source>
</evidence>
<dbReference type="PIRSF" id="PIRSF000232">
    <property type="entry name" value="YdjA"/>
    <property type="match status" value="1"/>
</dbReference>
<comment type="caution">
    <text evidence="10">The sequence shown here is derived from an EMBL/GenBank/DDBJ whole genome shotgun (WGS) entry which is preliminary data.</text>
</comment>
<gene>
    <name evidence="10" type="ORF">J40TS1_46090</name>
</gene>
<comment type="cofactor">
    <cofactor evidence="8">
        <name>FMN</name>
        <dbReference type="ChEBI" id="CHEBI:58210"/>
    </cofactor>
    <text evidence="8">Binds 1 FMN per subunit.</text>
</comment>
<dbReference type="AlphaFoldDB" id="A0A920CW70"/>
<comment type="similarity">
    <text evidence="1 7">Belongs to the nitroreductase family.</text>
</comment>
<feature type="binding site" description="in other chain" evidence="8">
    <location>
        <begin position="19"/>
        <end position="21"/>
    </location>
    <ligand>
        <name>FMN</name>
        <dbReference type="ChEBI" id="CHEBI:58210"/>
        <note>ligand shared between dimeric partners</note>
    </ligand>
</feature>
<evidence type="ECO:0000256" key="7">
    <source>
        <dbReference type="PIRNR" id="PIRNR000232"/>
    </source>
</evidence>
<evidence type="ECO:0000313" key="11">
    <source>
        <dbReference type="Proteomes" id="UP000683139"/>
    </source>
</evidence>
<dbReference type="RefSeq" id="WP_213519621.1">
    <property type="nucleotide sequence ID" value="NZ_BOSE01000011.1"/>
</dbReference>
<dbReference type="SUPFAM" id="SSF55469">
    <property type="entry name" value="FMN-dependent nitroreductase-like"/>
    <property type="match status" value="1"/>
</dbReference>
<organism evidence="10 11">
    <name type="scientific">Paenibacillus montaniterrae</name>
    <dbReference type="NCBI Taxonomy" id="429341"/>
    <lineage>
        <taxon>Bacteria</taxon>
        <taxon>Bacillati</taxon>
        <taxon>Bacillota</taxon>
        <taxon>Bacilli</taxon>
        <taxon>Bacillales</taxon>
        <taxon>Paenibacillaceae</taxon>
        <taxon>Paenibacillus</taxon>
    </lineage>
</organism>
<name>A0A920CW70_9BACL</name>
<keyword evidence="3 7" id="KW-0288">FMN</keyword>
<feature type="domain" description="Nitroreductase" evidence="9">
    <location>
        <begin position="16"/>
        <end position="173"/>
    </location>
</feature>
<evidence type="ECO:0000256" key="2">
    <source>
        <dbReference type="ARBA" id="ARBA00022630"/>
    </source>
</evidence>
<reference evidence="10" key="1">
    <citation type="submission" date="2021-03" db="EMBL/GenBank/DDBJ databases">
        <title>Antimicrobial resistance genes in bacteria isolated from Japanese honey, and their potential for conferring macrolide and lincosamide resistance in the American foulbrood pathogen Paenibacillus larvae.</title>
        <authorList>
            <person name="Okamoto M."/>
            <person name="Kumagai M."/>
            <person name="Kanamori H."/>
            <person name="Takamatsu D."/>
        </authorList>
    </citation>
    <scope>NUCLEOTIDE SEQUENCE</scope>
    <source>
        <strain evidence="10">J40TS1</strain>
    </source>
</reference>
<evidence type="ECO:0000256" key="4">
    <source>
        <dbReference type="ARBA" id="ARBA00022857"/>
    </source>
</evidence>
<dbReference type="EC" id="1.-.-.-" evidence="7"/>
<keyword evidence="6 7" id="KW-0520">NAD</keyword>
<sequence>MANESVTSAEQLLGALRERRTIGRVKGEEVPRELIEQLLEAATWAPSHHNTQPWKFVVMTGEGRRLLGEGYANVYSATTGDQDVEKREKEVKKAFRAPVVIAAICSPSDDPRAVLAEEVAATHAAVQNVLLAAHALGLGAIWRSGAPLYHEAMHQQFKLREDEQLVGFIYVGYPDITPNAPSRRSVQEVTEWVDK</sequence>
<feature type="binding site" evidence="8">
    <location>
        <position position="48"/>
    </location>
    <ligand>
        <name>FMN</name>
        <dbReference type="ChEBI" id="CHEBI:58210"/>
        <note>ligand shared between dimeric partners</note>
    </ligand>
</feature>
<keyword evidence="2 7" id="KW-0285">Flavoprotein</keyword>
<dbReference type="Pfam" id="PF00881">
    <property type="entry name" value="Nitroreductase"/>
    <property type="match status" value="1"/>
</dbReference>
<dbReference type="Proteomes" id="UP000683139">
    <property type="component" value="Unassembled WGS sequence"/>
</dbReference>
<evidence type="ECO:0000256" key="5">
    <source>
        <dbReference type="ARBA" id="ARBA00023002"/>
    </source>
</evidence>
<accession>A0A920CW70</accession>
<dbReference type="CDD" id="cd02135">
    <property type="entry name" value="YdjA-like"/>
    <property type="match status" value="1"/>
</dbReference>
<keyword evidence="11" id="KW-1185">Reference proteome</keyword>
<dbReference type="InterPro" id="IPR052530">
    <property type="entry name" value="NAD(P)H_nitroreductase"/>
</dbReference>
<dbReference type="InterPro" id="IPR000415">
    <property type="entry name" value="Nitroreductase-like"/>
</dbReference>
<dbReference type="InterPro" id="IPR029479">
    <property type="entry name" value="Nitroreductase"/>
</dbReference>
<proteinExistence type="inferred from homology"/>
<protein>
    <recommendedName>
        <fullName evidence="7">Putative NAD(P)H nitroreductase</fullName>
        <ecNumber evidence="7">1.-.-.-</ecNumber>
    </recommendedName>
</protein>